<proteinExistence type="inferred from homology"/>
<dbReference type="InterPro" id="IPR051052">
    <property type="entry name" value="Diverse_substrate_MTase"/>
</dbReference>
<accession>A0A9P8MTE4</accession>
<evidence type="ECO:0000259" key="4">
    <source>
        <dbReference type="Pfam" id="PF08241"/>
    </source>
</evidence>
<dbReference type="PANTHER" id="PTHR44942">
    <property type="entry name" value="METHYLTRANSF_11 DOMAIN-CONTAINING PROTEIN"/>
    <property type="match status" value="1"/>
</dbReference>
<keyword evidence="3" id="KW-0808">Transferase</keyword>
<dbReference type="PANTHER" id="PTHR44942:SF4">
    <property type="entry name" value="METHYLTRANSFERASE TYPE 11 DOMAIN-CONTAINING PROTEIN"/>
    <property type="match status" value="1"/>
</dbReference>
<protein>
    <recommendedName>
        <fullName evidence="4">Methyltransferase type 11 domain-containing protein</fullName>
    </recommendedName>
</protein>
<reference evidence="5" key="1">
    <citation type="submission" date="2021-09" db="EMBL/GenBank/DDBJ databases">
        <title>A high-quality genome of the endoparasitic fungus Hirsutella rhossiliensis with a comparison of Hirsutella genomes reveals transposable elements contributing to genome size variation.</title>
        <authorList>
            <person name="Lin R."/>
            <person name="Jiao Y."/>
            <person name="Sun X."/>
            <person name="Ling J."/>
            <person name="Xie B."/>
            <person name="Cheng X."/>
        </authorList>
    </citation>
    <scope>NUCLEOTIDE SEQUENCE</scope>
    <source>
        <strain evidence="5">HR02</strain>
    </source>
</reference>
<dbReference type="GeneID" id="68356022"/>
<dbReference type="AlphaFoldDB" id="A0A9P8MTE4"/>
<dbReference type="InterPro" id="IPR029063">
    <property type="entry name" value="SAM-dependent_MTases_sf"/>
</dbReference>
<name>A0A9P8MTE4_9HYPO</name>
<evidence type="ECO:0000313" key="5">
    <source>
        <dbReference type="EMBL" id="KAH0961813.1"/>
    </source>
</evidence>
<dbReference type="RefSeq" id="XP_044719326.1">
    <property type="nucleotide sequence ID" value="XM_044865364.1"/>
</dbReference>
<gene>
    <name evidence="5" type="ORF">HRG_06893</name>
</gene>
<comment type="similarity">
    <text evidence="1">Belongs to the methyltransferase superfamily.</text>
</comment>
<dbReference type="InterPro" id="IPR013216">
    <property type="entry name" value="Methyltransf_11"/>
</dbReference>
<keyword evidence="2" id="KW-0489">Methyltransferase</keyword>
<dbReference type="GO" id="GO:0008757">
    <property type="term" value="F:S-adenosylmethionine-dependent methyltransferase activity"/>
    <property type="evidence" value="ECO:0007669"/>
    <property type="project" value="InterPro"/>
</dbReference>
<dbReference type="GO" id="GO:0032259">
    <property type="term" value="P:methylation"/>
    <property type="evidence" value="ECO:0007669"/>
    <property type="project" value="UniProtKB-KW"/>
</dbReference>
<feature type="domain" description="Methyltransferase type 11" evidence="4">
    <location>
        <begin position="33"/>
        <end position="78"/>
    </location>
</feature>
<dbReference type="Gene3D" id="3.40.50.150">
    <property type="entry name" value="Vaccinia Virus protein VP39"/>
    <property type="match status" value="1"/>
</dbReference>
<dbReference type="SUPFAM" id="SSF53335">
    <property type="entry name" value="S-adenosyl-L-methionine-dependent methyltransferases"/>
    <property type="match status" value="1"/>
</dbReference>
<comment type="caution">
    <text evidence="5">The sequence shown here is derived from an EMBL/GenBank/DDBJ whole genome shotgun (WGS) entry which is preliminary data.</text>
</comment>
<dbReference type="Proteomes" id="UP000824596">
    <property type="component" value="Unassembled WGS sequence"/>
</dbReference>
<sequence>MSNYMPKGSISATTSGIFYLEKIDSISFGSILRSAEESTLGSGTVDLITACECIHWTDTIAALQEFGRQLKPGGTLVLTHYGVAQILGNDSAQRIWKAIWGVHSTKAKGALFDRAFQLCNKALEGLEFPELEWETVKRIYINANGNLESFIFNERVGESRRVKNGEEKVWEDGDEQWSDQQGIDWLRGYFGTWMPRIPESEIQFLWHDMELVLKGEKVRIEFPVVMVFATKTQHSPY</sequence>
<organism evidence="5 6">
    <name type="scientific">Hirsutella rhossiliensis</name>
    <dbReference type="NCBI Taxonomy" id="111463"/>
    <lineage>
        <taxon>Eukaryota</taxon>
        <taxon>Fungi</taxon>
        <taxon>Dikarya</taxon>
        <taxon>Ascomycota</taxon>
        <taxon>Pezizomycotina</taxon>
        <taxon>Sordariomycetes</taxon>
        <taxon>Hypocreomycetidae</taxon>
        <taxon>Hypocreales</taxon>
        <taxon>Ophiocordycipitaceae</taxon>
        <taxon>Hirsutella</taxon>
    </lineage>
</organism>
<evidence type="ECO:0000256" key="2">
    <source>
        <dbReference type="ARBA" id="ARBA00022603"/>
    </source>
</evidence>
<keyword evidence="6" id="KW-1185">Reference proteome</keyword>
<dbReference type="Pfam" id="PF08241">
    <property type="entry name" value="Methyltransf_11"/>
    <property type="match status" value="1"/>
</dbReference>
<dbReference type="EMBL" id="JAIZPD010000007">
    <property type="protein sequence ID" value="KAH0961813.1"/>
    <property type="molecule type" value="Genomic_DNA"/>
</dbReference>
<evidence type="ECO:0000256" key="3">
    <source>
        <dbReference type="ARBA" id="ARBA00022679"/>
    </source>
</evidence>
<dbReference type="OrthoDB" id="10027013at2759"/>
<evidence type="ECO:0000256" key="1">
    <source>
        <dbReference type="ARBA" id="ARBA00008361"/>
    </source>
</evidence>
<evidence type="ECO:0000313" key="6">
    <source>
        <dbReference type="Proteomes" id="UP000824596"/>
    </source>
</evidence>